<comment type="caution">
    <text evidence="2">The sequence shown here is derived from an EMBL/GenBank/DDBJ whole genome shotgun (WGS) entry which is preliminary data.</text>
</comment>
<feature type="region of interest" description="Disordered" evidence="1">
    <location>
        <begin position="44"/>
        <end position="112"/>
    </location>
</feature>
<protein>
    <submittedName>
        <fullName evidence="2">Uncharacterized protein</fullName>
    </submittedName>
</protein>
<keyword evidence="3" id="KW-1185">Reference proteome</keyword>
<organism evidence="2 3">
    <name type="scientific">Pichia membranifaciens</name>
    <dbReference type="NCBI Taxonomy" id="4926"/>
    <lineage>
        <taxon>Eukaryota</taxon>
        <taxon>Fungi</taxon>
        <taxon>Dikarya</taxon>
        <taxon>Ascomycota</taxon>
        <taxon>Saccharomycotina</taxon>
        <taxon>Pichiomycetes</taxon>
        <taxon>Pichiales</taxon>
        <taxon>Pichiaceae</taxon>
        <taxon>Pichia</taxon>
    </lineage>
</organism>
<gene>
    <name evidence="2" type="ORF">PMKS-000453</name>
</gene>
<evidence type="ECO:0000313" key="3">
    <source>
        <dbReference type="Proteomes" id="UP000186136"/>
    </source>
</evidence>
<evidence type="ECO:0000256" key="1">
    <source>
        <dbReference type="SAM" id="MobiDB-lite"/>
    </source>
</evidence>
<sequence length="128" mass="13233">MKDVGDSEDGSRTEKRKVEKNDFCGKQPCSYGRGVVVGVATRNTAGAGLNGNCDNNGIDGDDDNDANSTYNTGSGTRWPGGQQGTVATENPTHNDEHDSSERHSGACGTGHIQKVEGVLQVSGVGHGA</sequence>
<dbReference type="EMBL" id="BDGI01000016">
    <property type="protein sequence ID" value="GAV26992.1"/>
    <property type="molecule type" value="Genomic_DNA"/>
</dbReference>
<feature type="region of interest" description="Disordered" evidence="1">
    <location>
        <begin position="1"/>
        <end position="27"/>
    </location>
</feature>
<dbReference type="AlphaFoldDB" id="A0A1Q2YBS9"/>
<feature type="compositionally biased region" description="Basic and acidic residues" evidence="1">
    <location>
        <begin position="92"/>
        <end position="104"/>
    </location>
</feature>
<dbReference type="Proteomes" id="UP000186136">
    <property type="component" value="Unassembled WGS sequence"/>
</dbReference>
<evidence type="ECO:0000313" key="2">
    <source>
        <dbReference type="EMBL" id="GAV26992.1"/>
    </source>
</evidence>
<feature type="compositionally biased region" description="Basic and acidic residues" evidence="1">
    <location>
        <begin position="1"/>
        <end position="23"/>
    </location>
</feature>
<name>A0A1Q2YBS9_9ASCO</name>
<reference evidence="2 3" key="1">
    <citation type="submission" date="2016-08" db="EMBL/GenBank/DDBJ databases">
        <title>Whole genome shotgun sequence of Pichia membranifaciens KS47-1.</title>
        <authorList>
            <person name="Konishi M."/>
            <person name="Ishida M."/>
            <person name="Arakawa T."/>
            <person name="Kato Y."/>
            <person name="Horiuchi J."/>
        </authorList>
    </citation>
    <scope>NUCLEOTIDE SEQUENCE [LARGE SCALE GENOMIC DNA]</scope>
    <source>
        <strain evidence="2 3">KS47-1</strain>
    </source>
</reference>
<accession>A0A1Q2YBS9</accession>
<proteinExistence type="predicted"/>